<gene>
    <name evidence="6" type="ORF">CY0110_08056</name>
</gene>
<keyword evidence="3 6" id="KW-0347">Helicase</keyword>
<feature type="domain" description="UvrD-like helicase C-terminal" evidence="5">
    <location>
        <begin position="31"/>
        <end position="205"/>
    </location>
</feature>
<comment type="caution">
    <text evidence="6">The sequence shown here is derived from an EMBL/GenBank/DDBJ whole genome shotgun (WGS) entry which is preliminary data.</text>
</comment>
<name>A3IS96_9CHRO</name>
<evidence type="ECO:0000313" key="7">
    <source>
        <dbReference type="Proteomes" id="UP000003781"/>
    </source>
</evidence>
<dbReference type="GO" id="GO:0033202">
    <property type="term" value="C:DNA helicase complex"/>
    <property type="evidence" value="ECO:0007669"/>
    <property type="project" value="TreeGrafter"/>
</dbReference>
<organism evidence="6 7">
    <name type="scientific">Crocosphaera chwakensis CCY0110</name>
    <dbReference type="NCBI Taxonomy" id="391612"/>
    <lineage>
        <taxon>Bacteria</taxon>
        <taxon>Bacillati</taxon>
        <taxon>Cyanobacteriota</taxon>
        <taxon>Cyanophyceae</taxon>
        <taxon>Oscillatoriophycideae</taxon>
        <taxon>Chroococcales</taxon>
        <taxon>Aphanothecaceae</taxon>
        <taxon>Crocosphaera</taxon>
        <taxon>Crocosphaera chwakensis</taxon>
    </lineage>
</organism>
<dbReference type="EMBL" id="AAXW01000022">
    <property type="protein sequence ID" value="EAZ90612.1"/>
    <property type="molecule type" value="Genomic_DNA"/>
</dbReference>
<evidence type="ECO:0000256" key="4">
    <source>
        <dbReference type="ARBA" id="ARBA00022840"/>
    </source>
</evidence>
<protein>
    <submittedName>
        <fullName evidence="6">Helicase/exonuclease</fullName>
    </submittedName>
</protein>
<sequence>MEFLANQLNLSNSPTHRALDDTNTTVELLDLLIPKIKQHSQKRQEVVSKYGQNFEALAQQIEMWKNDIYRLRPADLLGKILVESELYRYYEKDGENRTENLQKLVKMFKNKDDKTLNSYVSLRNILEYTALSKNIDHISKDNNQVLLITIHQSKGLEFDTVFVAGLSQGEFPNYYSIKDGKIEEEKRLFYVAMTRAKKSLYLSSYLKDKKGYTKEISQFIDDIPEEYIELE</sequence>
<dbReference type="Gene3D" id="3.30.160.800">
    <property type="match status" value="1"/>
</dbReference>
<dbReference type="Pfam" id="PF13361">
    <property type="entry name" value="UvrD_C"/>
    <property type="match status" value="1"/>
</dbReference>
<reference evidence="6 7" key="1">
    <citation type="submission" date="2007-03" db="EMBL/GenBank/DDBJ databases">
        <authorList>
            <person name="Stal L."/>
            <person name="Ferriera S."/>
            <person name="Johnson J."/>
            <person name="Kravitz S."/>
            <person name="Beeson K."/>
            <person name="Sutton G."/>
            <person name="Rogers Y.-H."/>
            <person name="Friedman R."/>
            <person name="Frazier M."/>
            <person name="Venter J.C."/>
        </authorList>
    </citation>
    <scope>NUCLEOTIDE SEQUENCE [LARGE SCALE GENOMIC DNA]</scope>
    <source>
        <strain evidence="6 7">CCY0110</strain>
    </source>
</reference>
<dbReference type="Proteomes" id="UP000003781">
    <property type="component" value="Unassembled WGS sequence"/>
</dbReference>
<evidence type="ECO:0000256" key="3">
    <source>
        <dbReference type="ARBA" id="ARBA00022806"/>
    </source>
</evidence>
<keyword evidence="4" id="KW-0067">ATP-binding</keyword>
<accession>A3IS96</accession>
<dbReference type="InterPro" id="IPR012337">
    <property type="entry name" value="RNaseH-like_sf"/>
</dbReference>
<dbReference type="InterPro" id="IPR000212">
    <property type="entry name" value="DNA_helicase_UvrD/REP"/>
</dbReference>
<dbReference type="SUPFAM" id="SSF53098">
    <property type="entry name" value="Ribonuclease H-like"/>
    <property type="match status" value="1"/>
</dbReference>
<dbReference type="Gene3D" id="1.10.486.10">
    <property type="entry name" value="PCRA, domain 4"/>
    <property type="match status" value="1"/>
</dbReference>
<dbReference type="GO" id="GO:0043138">
    <property type="term" value="F:3'-5' DNA helicase activity"/>
    <property type="evidence" value="ECO:0007669"/>
    <property type="project" value="TreeGrafter"/>
</dbReference>
<keyword evidence="6" id="KW-0269">Exonuclease</keyword>
<dbReference type="PANTHER" id="PTHR11070:SF2">
    <property type="entry name" value="ATP-DEPENDENT DNA HELICASE SRS2"/>
    <property type="match status" value="1"/>
</dbReference>
<dbReference type="InterPro" id="IPR027417">
    <property type="entry name" value="P-loop_NTPase"/>
</dbReference>
<dbReference type="GO" id="GO:0004527">
    <property type="term" value="F:exonuclease activity"/>
    <property type="evidence" value="ECO:0007669"/>
    <property type="project" value="UniProtKB-KW"/>
</dbReference>
<evidence type="ECO:0000259" key="5">
    <source>
        <dbReference type="Pfam" id="PF13361"/>
    </source>
</evidence>
<dbReference type="SUPFAM" id="SSF52540">
    <property type="entry name" value="P-loop containing nucleoside triphosphate hydrolases"/>
    <property type="match status" value="1"/>
</dbReference>
<dbReference type="AlphaFoldDB" id="A3IS96"/>
<keyword evidence="1" id="KW-0547">Nucleotide-binding</keyword>
<keyword evidence="2" id="KW-0378">Hydrolase</keyword>
<keyword evidence="7" id="KW-1185">Reference proteome</keyword>
<dbReference type="GO" id="GO:0000725">
    <property type="term" value="P:recombinational repair"/>
    <property type="evidence" value="ECO:0007669"/>
    <property type="project" value="TreeGrafter"/>
</dbReference>
<dbReference type="GO" id="GO:0005524">
    <property type="term" value="F:ATP binding"/>
    <property type="evidence" value="ECO:0007669"/>
    <property type="project" value="UniProtKB-KW"/>
</dbReference>
<dbReference type="GO" id="GO:0003677">
    <property type="term" value="F:DNA binding"/>
    <property type="evidence" value="ECO:0007669"/>
    <property type="project" value="InterPro"/>
</dbReference>
<dbReference type="RefSeq" id="WP_008276253.1">
    <property type="nucleotide sequence ID" value="NZ_AAXW01000022.1"/>
</dbReference>
<evidence type="ECO:0000256" key="2">
    <source>
        <dbReference type="ARBA" id="ARBA00022801"/>
    </source>
</evidence>
<dbReference type="eggNOG" id="COG0210">
    <property type="taxonomic scope" value="Bacteria"/>
</dbReference>
<dbReference type="GO" id="GO:0005829">
    <property type="term" value="C:cytosol"/>
    <property type="evidence" value="ECO:0007669"/>
    <property type="project" value="TreeGrafter"/>
</dbReference>
<proteinExistence type="predicted"/>
<dbReference type="PANTHER" id="PTHR11070">
    <property type="entry name" value="UVRD / RECB / PCRA DNA HELICASE FAMILY MEMBER"/>
    <property type="match status" value="1"/>
</dbReference>
<keyword evidence="6" id="KW-0540">Nuclease</keyword>
<dbReference type="InterPro" id="IPR014017">
    <property type="entry name" value="DNA_helicase_UvrD-like_C"/>
</dbReference>
<evidence type="ECO:0000256" key="1">
    <source>
        <dbReference type="ARBA" id="ARBA00022741"/>
    </source>
</evidence>
<evidence type="ECO:0000313" key="6">
    <source>
        <dbReference type="EMBL" id="EAZ90612.1"/>
    </source>
</evidence>